<reference evidence="1 2" key="2">
    <citation type="submission" date="2015-01" db="EMBL/GenBank/DDBJ databases">
        <authorList>
            <consortium name="NBRP consortium"/>
            <person name="Sawabe T."/>
            <person name="Meirelles P."/>
            <person name="Feng G."/>
            <person name="Sayaka M."/>
            <person name="Hattori M."/>
            <person name="Ohkuma M."/>
        </authorList>
    </citation>
    <scope>NUCLEOTIDE SEQUENCE [LARGE SCALE GENOMIC DNA]</scope>
    <source>
        <strain evidence="1 2">JCM19232</strain>
    </source>
</reference>
<organism evidence="1 2">
    <name type="scientific">Vibrio ishigakensis</name>
    <dbReference type="NCBI Taxonomy" id="1481914"/>
    <lineage>
        <taxon>Bacteria</taxon>
        <taxon>Pseudomonadati</taxon>
        <taxon>Pseudomonadota</taxon>
        <taxon>Gammaproteobacteria</taxon>
        <taxon>Vibrionales</taxon>
        <taxon>Vibrionaceae</taxon>
        <taxon>Vibrio</taxon>
    </lineage>
</organism>
<comment type="caution">
    <text evidence="1">The sequence shown here is derived from an EMBL/GenBank/DDBJ whole genome shotgun (WGS) entry which is preliminary data.</text>
</comment>
<evidence type="ECO:0000313" key="1">
    <source>
        <dbReference type="EMBL" id="GAM63997.1"/>
    </source>
</evidence>
<gene>
    <name evidence="1" type="ORF">JCM19232_3273</name>
</gene>
<evidence type="ECO:0000313" key="2">
    <source>
        <dbReference type="Proteomes" id="UP000031670"/>
    </source>
</evidence>
<name>A0A0B8PH89_9VIBR</name>
<dbReference type="Proteomes" id="UP000031670">
    <property type="component" value="Unassembled WGS sequence"/>
</dbReference>
<proteinExistence type="predicted"/>
<sequence length="44" mass="4785">MTVAALYLGLEPALIMLSHVIRMMILHMVPVVALAVKPRQSGRG</sequence>
<dbReference type="EMBL" id="BBSA01000011">
    <property type="protein sequence ID" value="GAM63997.1"/>
    <property type="molecule type" value="Genomic_DNA"/>
</dbReference>
<protein>
    <submittedName>
        <fullName evidence="1">Uncharacterized protein</fullName>
    </submittedName>
</protein>
<reference evidence="1 2" key="1">
    <citation type="submission" date="2015-01" db="EMBL/GenBank/DDBJ databases">
        <title>Vibrio sp. C5 JCM 19232 whole genome shotgun sequence.</title>
        <authorList>
            <person name="Sawabe T."/>
            <person name="Meirelles P."/>
            <person name="Feng G."/>
            <person name="Sayaka M."/>
            <person name="Hattori M."/>
            <person name="Ohkuma M."/>
        </authorList>
    </citation>
    <scope>NUCLEOTIDE SEQUENCE [LARGE SCALE GENOMIC DNA]</scope>
    <source>
        <strain evidence="1 2">JCM19232</strain>
    </source>
</reference>
<accession>A0A0B8PH89</accession>
<dbReference type="AlphaFoldDB" id="A0A0B8PH89"/>